<dbReference type="UniPathway" id="UPA00077">
    <property type="reaction ID" value="UER00156"/>
</dbReference>
<name>A0A0P1FK68_9RHOB</name>
<evidence type="ECO:0000313" key="11">
    <source>
        <dbReference type="EMBL" id="CUH61088.1"/>
    </source>
</evidence>
<dbReference type="EC" id="2.5.1.15" evidence="4 9"/>
<dbReference type="PROSITE" id="PS00792">
    <property type="entry name" value="DHPS_1"/>
    <property type="match status" value="1"/>
</dbReference>
<evidence type="ECO:0000259" key="10">
    <source>
        <dbReference type="PROSITE" id="PS50972"/>
    </source>
</evidence>
<dbReference type="GO" id="GO:0004156">
    <property type="term" value="F:dihydropteroate synthase activity"/>
    <property type="evidence" value="ECO:0007669"/>
    <property type="project" value="UniProtKB-EC"/>
</dbReference>
<evidence type="ECO:0000256" key="2">
    <source>
        <dbReference type="ARBA" id="ARBA00001946"/>
    </source>
</evidence>
<dbReference type="InterPro" id="IPR006390">
    <property type="entry name" value="DHP_synth_dom"/>
</dbReference>
<evidence type="ECO:0000256" key="4">
    <source>
        <dbReference type="ARBA" id="ARBA00012458"/>
    </source>
</evidence>
<dbReference type="GO" id="GO:0005829">
    <property type="term" value="C:cytosol"/>
    <property type="evidence" value="ECO:0007669"/>
    <property type="project" value="TreeGrafter"/>
</dbReference>
<dbReference type="Pfam" id="PF00809">
    <property type="entry name" value="Pterin_bind"/>
    <property type="match status" value="1"/>
</dbReference>
<comment type="similarity">
    <text evidence="9">Belongs to the DHPS family.</text>
</comment>
<dbReference type="InterPro" id="IPR011005">
    <property type="entry name" value="Dihydropteroate_synth-like_sf"/>
</dbReference>
<dbReference type="eggNOG" id="COG0294">
    <property type="taxonomic scope" value="Bacteria"/>
</dbReference>
<dbReference type="PANTHER" id="PTHR20941">
    <property type="entry name" value="FOLATE SYNTHESIS PROTEINS"/>
    <property type="match status" value="1"/>
</dbReference>
<sequence length="347" mass="36457">MNTAYYQPILTRAPRNPDQAIRIAGGWMWAEAINVLRRGQSPERIAVEDAPSDVRARLTAPRAPIAGVTMDRPRVMGILNVTPDSFSDGGQLATDAGLHLDTIQSRARAMAEAGADILDIGGESTRPGAKEVPVPEEIARIVPAIEALRAGGVTQPISLDTRKAAVAEAGFAAGATILNDVSGFGFDPALGPWAACEQVPTCLMHAQGTPETMQANPQYDDALLDIYDALEAMVVRAEALGLTRAQIMVDPGIGFGKTRAHTLAILRGLSVFHGLGCPILLGVSRKSFIGALTGTDRAADRDPGSLALGLAAIEHGVQILRVHDVAGTCQGLTLWDVVRQSAEAPAD</sequence>
<protein>
    <recommendedName>
        <fullName evidence="4 9">Dihydropteroate synthase</fullName>
        <shortName evidence="9">DHPS</shortName>
        <ecNumber evidence="4 9">2.5.1.15</ecNumber>
    </recommendedName>
    <alternativeName>
        <fullName evidence="9">Dihydropteroate pyrophosphorylase</fullName>
    </alternativeName>
</protein>
<dbReference type="RefSeq" id="WP_058123913.1">
    <property type="nucleotide sequence ID" value="NZ_CYRX01000031.1"/>
</dbReference>
<dbReference type="EMBL" id="CYRX01000031">
    <property type="protein sequence ID" value="CUH61088.1"/>
    <property type="molecule type" value="Genomic_DNA"/>
</dbReference>
<dbReference type="GO" id="GO:0046654">
    <property type="term" value="P:tetrahydrofolate biosynthetic process"/>
    <property type="evidence" value="ECO:0007669"/>
    <property type="project" value="UniProtKB-UniPathway"/>
</dbReference>
<evidence type="ECO:0000256" key="5">
    <source>
        <dbReference type="ARBA" id="ARBA00022679"/>
    </source>
</evidence>
<evidence type="ECO:0000256" key="8">
    <source>
        <dbReference type="ARBA" id="ARBA00022909"/>
    </source>
</evidence>
<dbReference type="NCBIfam" id="TIGR01496">
    <property type="entry name" value="DHPS"/>
    <property type="match status" value="1"/>
</dbReference>
<gene>
    <name evidence="11" type="primary">folP</name>
    <name evidence="11" type="ORF">THS5294_02388</name>
</gene>
<evidence type="ECO:0000256" key="9">
    <source>
        <dbReference type="RuleBase" id="RU361205"/>
    </source>
</evidence>
<evidence type="ECO:0000256" key="1">
    <source>
        <dbReference type="ARBA" id="ARBA00000012"/>
    </source>
</evidence>
<reference evidence="11 12" key="1">
    <citation type="submission" date="2015-09" db="EMBL/GenBank/DDBJ databases">
        <authorList>
            <consortium name="Swine Surveillance"/>
        </authorList>
    </citation>
    <scope>NUCLEOTIDE SEQUENCE [LARGE SCALE GENOMIC DNA]</scope>
    <source>
        <strain evidence="11 12">CECT 5294</strain>
    </source>
</reference>
<evidence type="ECO:0000256" key="3">
    <source>
        <dbReference type="ARBA" id="ARBA00004763"/>
    </source>
</evidence>
<dbReference type="STRING" id="266809.PM03_11110"/>
<proteinExistence type="inferred from homology"/>
<comment type="catalytic activity">
    <reaction evidence="1">
        <text>(7,8-dihydropterin-6-yl)methyl diphosphate + 4-aminobenzoate = 7,8-dihydropteroate + diphosphate</text>
        <dbReference type="Rhea" id="RHEA:19949"/>
        <dbReference type="ChEBI" id="CHEBI:17836"/>
        <dbReference type="ChEBI" id="CHEBI:17839"/>
        <dbReference type="ChEBI" id="CHEBI:33019"/>
        <dbReference type="ChEBI" id="CHEBI:72950"/>
        <dbReference type="EC" id="2.5.1.15"/>
    </reaction>
</comment>
<accession>A0A0P1FK68</accession>
<comment type="function">
    <text evidence="9">Catalyzes the condensation of para-aminobenzoate (pABA) with 6-hydroxymethyl-7,8-dihydropterin diphosphate (DHPt-PP) to form 7,8-dihydropteroate (H2Pte), the immediate precursor of folate derivatives.</text>
</comment>
<dbReference type="InterPro" id="IPR000489">
    <property type="entry name" value="Pterin-binding_dom"/>
</dbReference>
<dbReference type="Proteomes" id="UP000051298">
    <property type="component" value="Unassembled WGS sequence"/>
</dbReference>
<feature type="domain" description="Pterin-binding" evidence="10">
    <location>
        <begin position="73"/>
        <end position="333"/>
    </location>
</feature>
<evidence type="ECO:0000256" key="7">
    <source>
        <dbReference type="ARBA" id="ARBA00022842"/>
    </source>
</evidence>
<keyword evidence="6 9" id="KW-0479">Metal-binding</keyword>
<keyword evidence="7 9" id="KW-0460">Magnesium</keyword>
<dbReference type="PANTHER" id="PTHR20941:SF1">
    <property type="entry name" value="FOLIC ACID SYNTHESIS PROTEIN FOL1"/>
    <property type="match status" value="1"/>
</dbReference>
<evidence type="ECO:0000313" key="12">
    <source>
        <dbReference type="Proteomes" id="UP000051298"/>
    </source>
</evidence>
<dbReference type="PROSITE" id="PS00793">
    <property type="entry name" value="DHPS_2"/>
    <property type="match status" value="1"/>
</dbReference>
<evidence type="ECO:0000256" key="6">
    <source>
        <dbReference type="ARBA" id="ARBA00022723"/>
    </source>
</evidence>
<keyword evidence="8 9" id="KW-0289">Folate biosynthesis</keyword>
<dbReference type="CDD" id="cd00739">
    <property type="entry name" value="DHPS"/>
    <property type="match status" value="1"/>
</dbReference>
<comment type="pathway">
    <text evidence="3 9">Cofactor biosynthesis; tetrahydrofolate biosynthesis; 7,8-dihydrofolate from 2-amino-4-hydroxy-6-hydroxymethyl-7,8-dihydropteridine diphosphate and 4-aminobenzoate: step 1/2.</text>
</comment>
<dbReference type="GO" id="GO:0046656">
    <property type="term" value="P:folic acid biosynthetic process"/>
    <property type="evidence" value="ECO:0007669"/>
    <property type="project" value="UniProtKB-KW"/>
</dbReference>
<dbReference type="SUPFAM" id="SSF51717">
    <property type="entry name" value="Dihydropteroate synthetase-like"/>
    <property type="match status" value="1"/>
</dbReference>
<dbReference type="Gene3D" id="3.20.20.20">
    <property type="entry name" value="Dihydropteroate synthase-like"/>
    <property type="match status" value="1"/>
</dbReference>
<comment type="cofactor">
    <cofactor evidence="2 9">
        <name>Mg(2+)</name>
        <dbReference type="ChEBI" id="CHEBI:18420"/>
    </cofactor>
</comment>
<dbReference type="AlphaFoldDB" id="A0A0P1FK68"/>
<dbReference type="PROSITE" id="PS50972">
    <property type="entry name" value="PTERIN_BINDING"/>
    <property type="match status" value="1"/>
</dbReference>
<dbReference type="InterPro" id="IPR045031">
    <property type="entry name" value="DHP_synth-like"/>
</dbReference>
<organism evidence="11 12">
    <name type="scientific">Thalassobacter stenotrophicus</name>
    <dbReference type="NCBI Taxonomy" id="266809"/>
    <lineage>
        <taxon>Bacteria</taxon>
        <taxon>Pseudomonadati</taxon>
        <taxon>Pseudomonadota</taxon>
        <taxon>Alphaproteobacteria</taxon>
        <taxon>Rhodobacterales</taxon>
        <taxon>Roseobacteraceae</taxon>
        <taxon>Thalassobacter</taxon>
    </lineage>
</organism>
<dbReference type="GO" id="GO:0046872">
    <property type="term" value="F:metal ion binding"/>
    <property type="evidence" value="ECO:0007669"/>
    <property type="project" value="UniProtKB-KW"/>
</dbReference>
<keyword evidence="5 9" id="KW-0808">Transferase</keyword>